<accession>A0A1C7MGW9</accession>
<gene>
    <name evidence="2" type="ORF">A0H81_04651</name>
</gene>
<protein>
    <submittedName>
        <fullName evidence="2">Uncharacterized protein</fullName>
    </submittedName>
</protein>
<dbReference type="AlphaFoldDB" id="A0A1C7MGW9"/>
<dbReference type="Proteomes" id="UP000092993">
    <property type="component" value="Unassembled WGS sequence"/>
</dbReference>
<reference evidence="2 3" key="1">
    <citation type="submission" date="2016-03" db="EMBL/GenBank/DDBJ databases">
        <title>Whole genome sequencing of Grifola frondosa 9006-11.</title>
        <authorList>
            <person name="Min B."/>
            <person name="Park H."/>
            <person name="Kim J.-G."/>
            <person name="Cho H."/>
            <person name="Oh Y.-L."/>
            <person name="Kong W.-S."/>
            <person name="Choi I.-G."/>
        </authorList>
    </citation>
    <scope>NUCLEOTIDE SEQUENCE [LARGE SCALE GENOMIC DNA]</scope>
    <source>
        <strain evidence="2 3">9006-11</strain>
    </source>
</reference>
<comment type="caution">
    <text evidence="2">The sequence shown here is derived from an EMBL/GenBank/DDBJ whole genome shotgun (WGS) entry which is preliminary data.</text>
</comment>
<feature type="region of interest" description="Disordered" evidence="1">
    <location>
        <begin position="47"/>
        <end position="66"/>
    </location>
</feature>
<name>A0A1C7MGW9_GRIFR</name>
<evidence type="ECO:0000313" key="3">
    <source>
        <dbReference type="Proteomes" id="UP000092993"/>
    </source>
</evidence>
<evidence type="ECO:0000313" key="2">
    <source>
        <dbReference type="EMBL" id="OBZ75719.1"/>
    </source>
</evidence>
<keyword evidence="3" id="KW-1185">Reference proteome</keyword>
<proteinExistence type="predicted"/>
<feature type="compositionally biased region" description="Low complexity" evidence="1">
    <location>
        <begin position="14"/>
        <end position="32"/>
    </location>
</feature>
<sequence>MEEDFPIARQTTERSQPGRGRGARGPAASGGRYSNALYEEEPIVKEERPHAGSHGTLIPIPNVAPHARSSDRIRSIVFRLICGSVRGTPLVLAARILGRAADSSGRKNSRCRLSSHQSLRWSSLKKAVQSQQGVRPRRHNEGAPYNNE</sequence>
<feature type="region of interest" description="Disordered" evidence="1">
    <location>
        <begin position="122"/>
        <end position="148"/>
    </location>
</feature>
<feature type="region of interest" description="Disordered" evidence="1">
    <location>
        <begin position="1"/>
        <end position="36"/>
    </location>
</feature>
<dbReference type="EMBL" id="LUGG01000004">
    <property type="protein sequence ID" value="OBZ75719.1"/>
    <property type="molecule type" value="Genomic_DNA"/>
</dbReference>
<evidence type="ECO:0000256" key="1">
    <source>
        <dbReference type="SAM" id="MobiDB-lite"/>
    </source>
</evidence>
<organism evidence="2 3">
    <name type="scientific">Grifola frondosa</name>
    <name type="common">Maitake</name>
    <name type="synonym">Polyporus frondosus</name>
    <dbReference type="NCBI Taxonomy" id="5627"/>
    <lineage>
        <taxon>Eukaryota</taxon>
        <taxon>Fungi</taxon>
        <taxon>Dikarya</taxon>
        <taxon>Basidiomycota</taxon>
        <taxon>Agaricomycotina</taxon>
        <taxon>Agaricomycetes</taxon>
        <taxon>Polyporales</taxon>
        <taxon>Grifolaceae</taxon>
        <taxon>Grifola</taxon>
    </lineage>
</organism>